<dbReference type="Pfam" id="PF13855">
    <property type="entry name" value="LRR_8"/>
    <property type="match status" value="2"/>
</dbReference>
<dbReference type="PANTHER" id="PTHR48051">
    <property type="match status" value="1"/>
</dbReference>
<dbReference type="Proteomes" id="UP000077755">
    <property type="component" value="Chromosome 7"/>
</dbReference>
<dbReference type="InterPro" id="IPR003591">
    <property type="entry name" value="Leu-rich_rpt_typical-subtyp"/>
</dbReference>
<comment type="similarity">
    <text evidence="3">Belongs to the SHOC2 family.</text>
</comment>
<accession>A0AAF1B6N8</accession>
<dbReference type="KEGG" id="dcr:108196279"/>
<keyword evidence="5" id="KW-1185">Reference proteome</keyword>
<evidence type="ECO:0000256" key="2">
    <source>
        <dbReference type="ARBA" id="ARBA00022737"/>
    </source>
</evidence>
<dbReference type="PROSITE" id="PS51450">
    <property type="entry name" value="LRR"/>
    <property type="match status" value="3"/>
</dbReference>
<name>A0AAF1B6N8_DAUCS</name>
<reference evidence="4" key="2">
    <citation type="submission" date="2022-03" db="EMBL/GenBank/DDBJ databases">
        <title>Draft title - Genomic analysis of global carrot germplasm unveils the trajectory of domestication and the origin of high carotenoid orange carrot.</title>
        <authorList>
            <person name="Iorizzo M."/>
            <person name="Ellison S."/>
            <person name="Senalik D."/>
            <person name="Macko-Podgorni A."/>
            <person name="Grzebelus D."/>
            <person name="Bostan H."/>
            <person name="Rolling W."/>
            <person name="Curaba J."/>
            <person name="Simon P."/>
        </authorList>
    </citation>
    <scope>NUCLEOTIDE SEQUENCE</scope>
    <source>
        <tissue evidence="4">Leaf</tissue>
    </source>
</reference>
<evidence type="ECO:0000256" key="1">
    <source>
        <dbReference type="ARBA" id="ARBA00022614"/>
    </source>
</evidence>
<dbReference type="InterPro" id="IPR050216">
    <property type="entry name" value="LRR_domain-containing"/>
</dbReference>
<reference evidence="4" key="1">
    <citation type="journal article" date="2016" name="Nat. Genet.">
        <title>A high-quality carrot genome assembly provides new insights into carotenoid accumulation and asterid genome evolution.</title>
        <authorList>
            <person name="Iorizzo M."/>
            <person name="Ellison S."/>
            <person name="Senalik D."/>
            <person name="Zeng P."/>
            <person name="Satapoomin P."/>
            <person name="Huang J."/>
            <person name="Bowman M."/>
            <person name="Iovene M."/>
            <person name="Sanseverino W."/>
            <person name="Cavagnaro P."/>
            <person name="Yildiz M."/>
            <person name="Macko-Podgorni A."/>
            <person name="Moranska E."/>
            <person name="Grzebelus E."/>
            <person name="Grzebelus D."/>
            <person name="Ashrafi H."/>
            <person name="Zheng Z."/>
            <person name="Cheng S."/>
            <person name="Spooner D."/>
            <person name="Van Deynze A."/>
            <person name="Simon P."/>
        </authorList>
    </citation>
    <scope>NUCLEOTIDE SEQUENCE</scope>
    <source>
        <tissue evidence="4">Leaf</tissue>
    </source>
</reference>
<dbReference type="AlphaFoldDB" id="A0AAF1B6N8"/>
<sequence>MYEVDKETSEKIDYSSTICRCTSLKYDEFDKIELDEKDPEGNVTEEESEESEKLVDSLSLAGQQLKVLHNVDEIVAWKHRLAKLDLSSNLLSTLPGSISVLTNLKVLDVSRNNLSGLPESISHCRSLEEFDASFNELKFLPNNFGHGLVHLKRLSINLNKIACLPASIREMVSLTYMDVHFNELHGLPYSIGELKNLEVLNLSSNFNHLTTIPDTIGELSNLRELDISNNQIRVLPSTISQLVNITKLNLDQNPLVTPPAHISAKGIEAVMNFMKSRYVNNSAAAKRVCAAKNDERGPSEWHQALLR</sequence>
<dbReference type="SUPFAM" id="SSF52058">
    <property type="entry name" value="L domain-like"/>
    <property type="match status" value="1"/>
</dbReference>
<proteinExistence type="inferred from homology"/>
<dbReference type="EMBL" id="CP093349">
    <property type="protein sequence ID" value="WOH08210.1"/>
    <property type="molecule type" value="Genomic_DNA"/>
</dbReference>
<evidence type="ECO:0000313" key="5">
    <source>
        <dbReference type="Proteomes" id="UP000077755"/>
    </source>
</evidence>
<evidence type="ECO:0000313" key="4">
    <source>
        <dbReference type="EMBL" id="WOH08210.1"/>
    </source>
</evidence>
<protein>
    <submittedName>
        <fullName evidence="4">Uncharacterized protein</fullName>
    </submittedName>
</protein>
<organism evidence="4 5">
    <name type="scientific">Daucus carota subsp. sativus</name>
    <name type="common">Carrot</name>
    <dbReference type="NCBI Taxonomy" id="79200"/>
    <lineage>
        <taxon>Eukaryota</taxon>
        <taxon>Viridiplantae</taxon>
        <taxon>Streptophyta</taxon>
        <taxon>Embryophyta</taxon>
        <taxon>Tracheophyta</taxon>
        <taxon>Spermatophyta</taxon>
        <taxon>Magnoliopsida</taxon>
        <taxon>eudicotyledons</taxon>
        <taxon>Gunneridae</taxon>
        <taxon>Pentapetalae</taxon>
        <taxon>asterids</taxon>
        <taxon>campanulids</taxon>
        <taxon>Apiales</taxon>
        <taxon>Apiaceae</taxon>
        <taxon>Apioideae</taxon>
        <taxon>Scandiceae</taxon>
        <taxon>Daucinae</taxon>
        <taxon>Daucus</taxon>
        <taxon>Daucus sect. Daucus</taxon>
    </lineage>
</organism>
<dbReference type="Gene3D" id="3.80.10.10">
    <property type="entry name" value="Ribonuclease Inhibitor"/>
    <property type="match status" value="2"/>
</dbReference>
<keyword evidence="1" id="KW-0433">Leucine-rich repeat</keyword>
<dbReference type="GO" id="GO:0006952">
    <property type="term" value="P:defense response"/>
    <property type="evidence" value="ECO:0007669"/>
    <property type="project" value="UniProtKB-ARBA"/>
</dbReference>
<keyword evidence="2" id="KW-0677">Repeat</keyword>
<gene>
    <name evidence="4" type="ORF">DCAR_0727647</name>
</gene>
<dbReference type="InterPro" id="IPR032675">
    <property type="entry name" value="LRR_dom_sf"/>
</dbReference>
<dbReference type="GO" id="GO:0005737">
    <property type="term" value="C:cytoplasm"/>
    <property type="evidence" value="ECO:0007669"/>
    <property type="project" value="TreeGrafter"/>
</dbReference>
<dbReference type="PRINTS" id="PR00019">
    <property type="entry name" value="LEURICHRPT"/>
</dbReference>
<dbReference type="InterPro" id="IPR001611">
    <property type="entry name" value="Leu-rich_rpt"/>
</dbReference>
<dbReference type="PANTHER" id="PTHR48051:SF54">
    <property type="entry name" value="LEUCINE-RICH REPEAT-CONTAINING PROTEIN"/>
    <property type="match status" value="1"/>
</dbReference>
<dbReference type="GO" id="GO:0051707">
    <property type="term" value="P:response to other organism"/>
    <property type="evidence" value="ECO:0007669"/>
    <property type="project" value="UniProtKB-ARBA"/>
</dbReference>
<dbReference type="SMART" id="SM00369">
    <property type="entry name" value="LRR_TYP"/>
    <property type="match status" value="6"/>
</dbReference>
<dbReference type="SMART" id="SM00364">
    <property type="entry name" value="LRR_BAC"/>
    <property type="match status" value="7"/>
</dbReference>
<evidence type="ECO:0000256" key="3">
    <source>
        <dbReference type="ARBA" id="ARBA00023786"/>
    </source>
</evidence>